<protein>
    <recommendedName>
        <fullName evidence="1">BD-FAE-like domain-containing protein</fullName>
    </recommendedName>
</protein>
<dbReference type="Pfam" id="PF20434">
    <property type="entry name" value="BD-FAE"/>
    <property type="match status" value="1"/>
</dbReference>
<feature type="non-terminal residue" evidence="2">
    <location>
        <position position="81"/>
    </location>
</feature>
<dbReference type="EMBL" id="UINC01216720">
    <property type="protein sequence ID" value="SVE42975.1"/>
    <property type="molecule type" value="Genomic_DNA"/>
</dbReference>
<accession>A0A383DFE0</accession>
<sequence>MDKGGFMKTVILFFFLALPVAAQDLRGIEVLRDLEYGKGAGTSLKLDLYRPEVSTMQPKPVILYIHGGGWRGGDKRKAAMA</sequence>
<dbReference type="SUPFAM" id="SSF53474">
    <property type="entry name" value="alpha/beta-Hydrolases"/>
    <property type="match status" value="1"/>
</dbReference>
<dbReference type="InterPro" id="IPR029058">
    <property type="entry name" value="AB_hydrolase_fold"/>
</dbReference>
<evidence type="ECO:0000259" key="1">
    <source>
        <dbReference type="Pfam" id="PF20434"/>
    </source>
</evidence>
<proteinExistence type="predicted"/>
<evidence type="ECO:0000313" key="2">
    <source>
        <dbReference type="EMBL" id="SVE42975.1"/>
    </source>
</evidence>
<feature type="domain" description="BD-FAE-like" evidence="1">
    <location>
        <begin position="46"/>
        <end position="79"/>
    </location>
</feature>
<reference evidence="2" key="1">
    <citation type="submission" date="2018-05" db="EMBL/GenBank/DDBJ databases">
        <authorList>
            <person name="Lanie J.A."/>
            <person name="Ng W.-L."/>
            <person name="Kazmierczak K.M."/>
            <person name="Andrzejewski T.M."/>
            <person name="Davidsen T.M."/>
            <person name="Wayne K.J."/>
            <person name="Tettelin H."/>
            <person name="Glass J.I."/>
            <person name="Rusch D."/>
            <person name="Podicherti R."/>
            <person name="Tsui H.-C.T."/>
            <person name="Winkler M.E."/>
        </authorList>
    </citation>
    <scope>NUCLEOTIDE SEQUENCE</scope>
</reference>
<dbReference type="InterPro" id="IPR049492">
    <property type="entry name" value="BD-FAE-like_dom"/>
</dbReference>
<gene>
    <name evidence="2" type="ORF">METZ01_LOCUS495829</name>
</gene>
<dbReference type="AlphaFoldDB" id="A0A383DFE0"/>
<name>A0A383DFE0_9ZZZZ</name>
<dbReference type="Gene3D" id="3.40.50.1820">
    <property type="entry name" value="alpha/beta hydrolase"/>
    <property type="match status" value="1"/>
</dbReference>
<organism evidence="2">
    <name type="scientific">marine metagenome</name>
    <dbReference type="NCBI Taxonomy" id="408172"/>
    <lineage>
        <taxon>unclassified sequences</taxon>
        <taxon>metagenomes</taxon>
        <taxon>ecological metagenomes</taxon>
    </lineage>
</organism>